<comment type="catalytic activity">
    <reaction evidence="3">
        <text>L-histidine + 3 S-adenosyl-L-methionine = hercynine + 3 S-adenosyl-L-homocysteine + 3 H(+)</text>
        <dbReference type="Rhea" id="RHEA:38471"/>
        <dbReference type="ChEBI" id="CHEBI:15378"/>
        <dbReference type="ChEBI" id="CHEBI:15781"/>
        <dbReference type="ChEBI" id="CHEBI:57595"/>
        <dbReference type="ChEBI" id="CHEBI:57856"/>
        <dbReference type="ChEBI" id="CHEBI:59789"/>
        <dbReference type="EC" id="2.1.1.44"/>
    </reaction>
</comment>
<sequence length="321" mass="35773">MSAEPLEIYLEEQDIGRSLREDVRAGLTARPKWLPPKWFYDARGSELFEEITRLPEYYPTRAERAVLAERAGEIADCTGAKTLIELGSGSSEKTRLLLDAFTRRGGLGTFVPLDVSVSALRQSTAQIATDYPQLRVRGIVGDFTRQLDRLPTGGRRLVAFLGGTIGNLLPIERVEFLTAMRAALEAGDWLLIGTDLVKDPAVIVPAYDDAAGVTADFNRNVLRVINRELGADFDPEAFDHVAAWDPEQEWIEMRLRARRPMRVRVLDLDVEFAAGEELRTEISAKFRPERIRAELAASGFVTEHFWTDPGGLFGVSLARAD</sequence>
<dbReference type="GO" id="GO:0032259">
    <property type="term" value="P:methylation"/>
    <property type="evidence" value="ECO:0007669"/>
    <property type="project" value="UniProtKB-KW"/>
</dbReference>
<dbReference type="Proteomes" id="UP000199504">
    <property type="component" value="Unassembled WGS sequence"/>
</dbReference>
<dbReference type="InterPro" id="IPR032888">
    <property type="entry name" value="EgtD_Actinobacteria"/>
</dbReference>
<dbReference type="EC" id="2.1.1.44" evidence="3"/>
<dbReference type="GO" id="GO:0052706">
    <property type="term" value="F:L-histidine N(alpha)-methyltransferase activity"/>
    <property type="evidence" value="ECO:0007669"/>
    <property type="project" value="UniProtKB-UniRule"/>
</dbReference>
<feature type="binding site" evidence="3">
    <location>
        <position position="114"/>
    </location>
    <ligand>
        <name>S-adenosyl-L-methionine</name>
        <dbReference type="ChEBI" id="CHEBI:59789"/>
    </ligand>
</feature>
<keyword evidence="2 3" id="KW-0808">Transferase</keyword>
<dbReference type="InterPro" id="IPR017804">
    <property type="entry name" value="MeTrfase_EgtD-like"/>
</dbReference>
<feature type="binding site" evidence="3">
    <location>
        <position position="167"/>
    </location>
    <ligand>
        <name>L-histidine</name>
        <dbReference type="ChEBI" id="CHEBI:57595"/>
    </ligand>
</feature>
<feature type="binding site" evidence="3">
    <location>
        <begin position="142"/>
        <end position="143"/>
    </location>
    <ligand>
        <name>S-adenosyl-L-methionine</name>
        <dbReference type="ChEBI" id="CHEBI:59789"/>
    </ligand>
</feature>
<dbReference type="GO" id="GO:0052699">
    <property type="term" value="P:ergothioneine biosynthetic process"/>
    <property type="evidence" value="ECO:0007669"/>
    <property type="project" value="UniProtKB-UniRule"/>
</dbReference>
<dbReference type="Gene3D" id="3.40.50.150">
    <property type="entry name" value="Vaccinia Virus protein VP39"/>
    <property type="match status" value="1"/>
</dbReference>
<dbReference type="InterPro" id="IPR019257">
    <property type="entry name" value="MeTrfase_dom"/>
</dbReference>
<keyword evidence="3" id="KW-0949">S-adenosyl-L-methionine</keyword>
<dbReference type="OrthoDB" id="5289726at2"/>
<dbReference type="InterPro" id="IPR029063">
    <property type="entry name" value="SAM-dependent_MTases_sf"/>
</dbReference>
<protein>
    <recommendedName>
        <fullName evidence="3">Histidine N-alpha-methyltransferase</fullName>
        <ecNumber evidence="3">2.1.1.44</ecNumber>
    </recommendedName>
    <alternativeName>
        <fullName evidence="3">Histidine trimethyltransferase</fullName>
    </alternativeName>
</protein>
<dbReference type="RefSeq" id="WP_091605346.1">
    <property type="nucleotide sequence ID" value="NZ_FMCX01000002.1"/>
</dbReference>
<keyword evidence="6" id="KW-1185">Reference proteome</keyword>
<comment type="function">
    <text evidence="3">Catalyzes the SAM-dependent triple methylation of the alpha-amino group of histidine to form hercynine, a step in the biosynthesis pathway of ergothioneine.</text>
</comment>
<dbReference type="EMBL" id="FMCX01000002">
    <property type="protein sequence ID" value="SCE95096.1"/>
    <property type="molecule type" value="Genomic_DNA"/>
</dbReference>
<comment type="similarity">
    <text evidence="3">Belongs to the methyltransferase superfamily. EgtD family.</text>
</comment>
<feature type="binding site" evidence="3">
    <location>
        <position position="93"/>
    </location>
    <ligand>
        <name>S-adenosyl-L-methionine</name>
        <dbReference type="ChEBI" id="CHEBI:59789"/>
    </ligand>
</feature>
<dbReference type="InterPro" id="IPR051128">
    <property type="entry name" value="EgtD_Methyltrsf_superfamily"/>
</dbReference>
<dbReference type="Pfam" id="PF10017">
    <property type="entry name" value="Methyltransf_33"/>
    <property type="match status" value="1"/>
</dbReference>
<evidence type="ECO:0000256" key="1">
    <source>
        <dbReference type="ARBA" id="ARBA00022603"/>
    </source>
</evidence>
<feature type="binding site" evidence="3">
    <location>
        <position position="57"/>
    </location>
    <ligand>
        <name>L-histidine</name>
        <dbReference type="ChEBI" id="CHEBI:57595"/>
    </ligand>
</feature>
<gene>
    <name evidence="3" type="primary">egtD</name>
    <name evidence="5" type="ORF">GA0070564_102240</name>
</gene>
<evidence type="ECO:0000256" key="2">
    <source>
        <dbReference type="ARBA" id="ARBA00022679"/>
    </source>
</evidence>
<evidence type="ECO:0000313" key="6">
    <source>
        <dbReference type="Proteomes" id="UP000199504"/>
    </source>
</evidence>
<accession>A0A1C4WFR9</accession>
<feature type="binding site" evidence="3">
    <location>
        <begin position="281"/>
        <end position="283"/>
    </location>
    <ligand>
        <name>L-histidine</name>
        <dbReference type="ChEBI" id="CHEBI:57595"/>
    </ligand>
</feature>
<dbReference type="NCBIfam" id="TIGR03438">
    <property type="entry name" value="egtD_ergothio"/>
    <property type="match status" value="1"/>
</dbReference>
<feature type="domain" description="Histidine-specific methyltransferase SAM-dependent" evidence="4">
    <location>
        <begin position="19"/>
        <end position="319"/>
    </location>
</feature>
<dbReference type="PIRSF" id="PIRSF018005">
    <property type="entry name" value="UCP018005"/>
    <property type="match status" value="1"/>
</dbReference>
<evidence type="ECO:0000259" key="4">
    <source>
        <dbReference type="Pfam" id="PF10017"/>
    </source>
</evidence>
<dbReference type="SUPFAM" id="SSF53335">
    <property type="entry name" value="S-adenosyl-L-methionine-dependent methyltransferases"/>
    <property type="match status" value="1"/>
</dbReference>
<dbReference type="GO" id="GO:0008276">
    <property type="term" value="F:protein methyltransferase activity"/>
    <property type="evidence" value="ECO:0007669"/>
    <property type="project" value="InterPro"/>
</dbReference>
<dbReference type="InterPro" id="IPR035094">
    <property type="entry name" value="EgtD"/>
</dbReference>
<comment type="pathway">
    <text evidence="3">Amino-acid biosynthesis; ergothioneine biosynthesis.</text>
</comment>
<name>A0A1C4WFR9_9ACTN</name>
<dbReference type="UniPathway" id="UPA01014"/>
<comment type="subunit">
    <text evidence="3">Monomer.</text>
</comment>
<feature type="binding site" evidence="3">
    <location>
        <position position="207"/>
    </location>
    <ligand>
        <name>L-histidine</name>
        <dbReference type="ChEBI" id="CHEBI:57595"/>
    </ligand>
</feature>
<dbReference type="PANTHER" id="PTHR43397">
    <property type="entry name" value="ERGOTHIONEINE BIOSYNTHESIS PROTEIN 1"/>
    <property type="match status" value="1"/>
</dbReference>
<evidence type="ECO:0000256" key="3">
    <source>
        <dbReference type="HAMAP-Rule" id="MF_02037"/>
    </source>
</evidence>
<evidence type="ECO:0000313" key="5">
    <source>
        <dbReference type="EMBL" id="SCE95096.1"/>
    </source>
</evidence>
<feature type="binding site" evidence="3">
    <location>
        <position position="87"/>
    </location>
    <ligand>
        <name>S-adenosyl-L-methionine</name>
        <dbReference type="ChEBI" id="CHEBI:59789"/>
    </ligand>
</feature>
<keyword evidence="1 3" id="KW-0489">Methyltransferase</keyword>
<proteinExistence type="inferred from homology"/>
<dbReference type="PANTHER" id="PTHR43397:SF1">
    <property type="entry name" value="ERGOTHIONEINE BIOSYNTHESIS PROTEIN 1"/>
    <property type="match status" value="1"/>
</dbReference>
<dbReference type="AlphaFoldDB" id="A0A1C4WFR9"/>
<dbReference type="STRING" id="262898.GA0070564_102240"/>
<organism evidence="5 6">
    <name type="scientific">Micromonospora mirobrigensis</name>
    <dbReference type="NCBI Taxonomy" id="262898"/>
    <lineage>
        <taxon>Bacteria</taxon>
        <taxon>Bacillati</taxon>
        <taxon>Actinomycetota</taxon>
        <taxon>Actinomycetes</taxon>
        <taxon>Micromonosporales</taxon>
        <taxon>Micromonosporaceae</taxon>
        <taxon>Micromonospora</taxon>
    </lineage>
</organism>
<dbReference type="HAMAP" id="MF_02037">
    <property type="entry name" value="EgtD"/>
    <property type="match status" value="1"/>
</dbReference>
<reference evidence="6" key="1">
    <citation type="submission" date="2016-06" db="EMBL/GenBank/DDBJ databases">
        <authorList>
            <person name="Varghese N."/>
            <person name="Submissions Spin"/>
        </authorList>
    </citation>
    <scope>NUCLEOTIDE SEQUENCE [LARGE SCALE GENOMIC DNA]</scope>
    <source>
        <strain evidence="6">DSM 44830</strain>
    </source>
</reference>